<dbReference type="GO" id="GO:0005737">
    <property type="term" value="C:cytoplasm"/>
    <property type="evidence" value="ECO:0007669"/>
    <property type="project" value="UniProtKB-ARBA"/>
</dbReference>
<accession>A0AAW2H2D6</accession>
<evidence type="ECO:0000313" key="2">
    <source>
        <dbReference type="EMBL" id="KAL0133531.1"/>
    </source>
</evidence>
<reference evidence="2 3" key="1">
    <citation type="submission" date="2023-03" db="EMBL/GenBank/DDBJ databases">
        <title>High recombination rates correlate with genetic variation in Cardiocondyla obscurior ants.</title>
        <authorList>
            <person name="Errbii M."/>
        </authorList>
    </citation>
    <scope>NUCLEOTIDE SEQUENCE [LARGE SCALE GENOMIC DNA]</scope>
    <source>
        <strain evidence="2">Alpha-2009</strain>
        <tissue evidence="2">Whole body</tissue>
    </source>
</reference>
<dbReference type="EMBL" id="JADYXP020000001">
    <property type="protein sequence ID" value="KAL0133531.1"/>
    <property type="molecule type" value="Genomic_DNA"/>
</dbReference>
<sequence length="225" mass="25991">MLIKEYRIPLPLSVEEYRIAQLYMIAKKSREESKGAGSGVEIIENEPYSNGPGGNGQYTHKIYHVGSHLPGWFKSLLPKSALIAKEEAWNAYPYTKTRYTCPFVEKFSVEIETYYFPDDGHQENVFKLTGSDYRNRIVDVIDIVKDQPYGGDYVKEEDPKLYVSEKTGRGPLEDTWLEDYWADVEGKQQPTPSGKSLMCAYKLCRVEFRYWGMQTKLEKFIHDVG</sequence>
<dbReference type="FunFam" id="3.30.530.20:FF:000028">
    <property type="entry name" value="Phosphatidylinositol transfer protein 5"/>
    <property type="match status" value="1"/>
</dbReference>
<dbReference type="PANTHER" id="PTHR10658">
    <property type="entry name" value="PHOSPHATIDYLINOSITOL TRANSFER PROTEIN"/>
    <property type="match status" value="1"/>
</dbReference>
<dbReference type="AlphaFoldDB" id="A0AAW2H2D6"/>
<dbReference type="SUPFAM" id="SSF55961">
    <property type="entry name" value="Bet v1-like"/>
    <property type="match status" value="1"/>
</dbReference>
<name>A0AAW2H2D6_9HYME</name>
<dbReference type="GO" id="GO:0008526">
    <property type="term" value="F:phosphatidylinositol transfer activity"/>
    <property type="evidence" value="ECO:0007669"/>
    <property type="project" value="TreeGrafter"/>
</dbReference>
<dbReference type="Gene3D" id="3.30.530.20">
    <property type="match status" value="1"/>
</dbReference>
<dbReference type="GO" id="GO:0035091">
    <property type="term" value="F:phosphatidylinositol binding"/>
    <property type="evidence" value="ECO:0007669"/>
    <property type="project" value="TreeGrafter"/>
</dbReference>
<dbReference type="InterPro" id="IPR023393">
    <property type="entry name" value="START-like_dom_sf"/>
</dbReference>
<evidence type="ECO:0000313" key="3">
    <source>
        <dbReference type="Proteomes" id="UP001430953"/>
    </source>
</evidence>
<proteinExistence type="predicted"/>
<dbReference type="InterPro" id="IPR055261">
    <property type="entry name" value="PI_transfer_N"/>
</dbReference>
<dbReference type="GO" id="GO:0071944">
    <property type="term" value="C:cell periphery"/>
    <property type="evidence" value="ECO:0007669"/>
    <property type="project" value="UniProtKB-ARBA"/>
</dbReference>
<dbReference type="PANTHER" id="PTHR10658:SF81">
    <property type="entry name" value="PROTEIN RETINAL DEGENERATION B"/>
    <property type="match status" value="1"/>
</dbReference>
<dbReference type="Pfam" id="PF02121">
    <property type="entry name" value="IP_trans"/>
    <property type="match status" value="1"/>
</dbReference>
<evidence type="ECO:0000259" key="1">
    <source>
        <dbReference type="Pfam" id="PF02121"/>
    </source>
</evidence>
<dbReference type="GO" id="GO:0031210">
    <property type="term" value="F:phosphatidylcholine binding"/>
    <property type="evidence" value="ECO:0007669"/>
    <property type="project" value="TreeGrafter"/>
</dbReference>
<keyword evidence="3" id="KW-1185">Reference proteome</keyword>
<protein>
    <recommendedName>
        <fullName evidence="1">Phosphatidylinositol transfer protein N-terminal domain-containing protein</fullName>
    </recommendedName>
</protein>
<dbReference type="PRINTS" id="PR00391">
    <property type="entry name" value="PITRANSFER"/>
</dbReference>
<feature type="domain" description="Phosphatidylinositol transfer protein N-terminal" evidence="1">
    <location>
        <begin position="1"/>
        <end position="223"/>
    </location>
</feature>
<dbReference type="GO" id="GO:0008525">
    <property type="term" value="F:phosphatidylcholine transporter activity"/>
    <property type="evidence" value="ECO:0007669"/>
    <property type="project" value="TreeGrafter"/>
</dbReference>
<comment type="caution">
    <text evidence="2">The sequence shown here is derived from an EMBL/GenBank/DDBJ whole genome shotgun (WGS) entry which is preliminary data.</text>
</comment>
<dbReference type="InterPro" id="IPR001666">
    <property type="entry name" value="PI_transfer"/>
</dbReference>
<gene>
    <name evidence="2" type="ORF">PUN28_000927</name>
</gene>
<dbReference type="Proteomes" id="UP001430953">
    <property type="component" value="Unassembled WGS sequence"/>
</dbReference>
<organism evidence="2 3">
    <name type="scientific">Cardiocondyla obscurior</name>
    <dbReference type="NCBI Taxonomy" id="286306"/>
    <lineage>
        <taxon>Eukaryota</taxon>
        <taxon>Metazoa</taxon>
        <taxon>Ecdysozoa</taxon>
        <taxon>Arthropoda</taxon>
        <taxon>Hexapoda</taxon>
        <taxon>Insecta</taxon>
        <taxon>Pterygota</taxon>
        <taxon>Neoptera</taxon>
        <taxon>Endopterygota</taxon>
        <taxon>Hymenoptera</taxon>
        <taxon>Apocrita</taxon>
        <taxon>Aculeata</taxon>
        <taxon>Formicoidea</taxon>
        <taxon>Formicidae</taxon>
        <taxon>Myrmicinae</taxon>
        <taxon>Cardiocondyla</taxon>
    </lineage>
</organism>